<sequence length="312" mass="34533">MAQGRGKRIRKVQKVPPPQQEATTTLSDNVPTTTSMYENVPGTTTVCENVLTRTVVHVNARARTNVPPQTNMPPPPNMSPSIQLPTQQGMPFVCTGVKRKRGKSCGKALQEHININGGPLRINFHPTMLVPADLIISKMFTSEIGIIVRSGAPEIAEKNSVNRNMQQHTHRAGARPYIQHALVAFKEKMEAERNVLFEKLIQAAPMDTPHDSIKLTVEAEFPIMAKELGRKGRMIYGVGNVPHIHSHIHRVSTCASNSTEVVELRALIDQLSSNMLIMKEQNGHLMAQVESLLRQPPGQLREGDFPASRTSF</sequence>
<feature type="region of interest" description="Disordered" evidence="1">
    <location>
        <begin position="1"/>
        <end position="33"/>
    </location>
</feature>
<dbReference type="Proteomes" id="UP001457282">
    <property type="component" value="Unassembled WGS sequence"/>
</dbReference>
<accession>A0AAW1VHU2</accession>
<protein>
    <submittedName>
        <fullName evidence="2">Uncharacterized protein</fullName>
    </submittedName>
</protein>
<organism evidence="2 3">
    <name type="scientific">Rubus argutus</name>
    <name type="common">Southern blackberry</name>
    <dbReference type="NCBI Taxonomy" id="59490"/>
    <lineage>
        <taxon>Eukaryota</taxon>
        <taxon>Viridiplantae</taxon>
        <taxon>Streptophyta</taxon>
        <taxon>Embryophyta</taxon>
        <taxon>Tracheophyta</taxon>
        <taxon>Spermatophyta</taxon>
        <taxon>Magnoliopsida</taxon>
        <taxon>eudicotyledons</taxon>
        <taxon>Gunneridae</taxon>
        <taxon>Pentapetalae</taxon>
        <taxon>rosids</taxon>
        <taxon>fabids</taxon>
        <taxon>Rosales</taxon>
        <taxon>Rosaceae</taxon>
        <taxon>Rosoideae</taxon>
        <taxon>Rosoideae incertae sedis</taxon>
        <taxon>Rubus</taxon>
    </lineage>
</organism>
<gene>
    <name evidence="2" type="ORF">M0R45_001380</name>
</gene>
<evidence type="ECO:0000313" key="2">
    <source>
        <dbReference type="EMBL" id="KAK9902990.1"/>
    </source>
</evidence>
<proteinExistence type="predicted"/>
<feature type="compositionally biased region" description="Polar residues" evidence="1">
    <location>
        <begin position="20"/>
        <end position="33"/>
    </location>
</feature>
<dbReference type="AlphaFoldDB" id="A0AAW1VHU2"/>
<feature type="compositionally biased region" description="Basic residues" evidence="1">
    <location>
        <begin position="1"/>
        <end position="13"/>
    </location>
</feature>
<keyword evidence="3" id="KW-1185">Reference proteome</keyword>
<reference evidence="2 3" key="1">
    <citation type="journal article" date="2023" name="G3 (Bethesda)">
        <title>A chromosome-length genome assembly and annotation of blackberry (Rubus argutus, cv. 'Hillquist').</title>
        <authorList>
            <person name="Bruna T."/>
            <person name="Aryal R."/>
            <person name="Dudchenko O."/>
            <person name="Sargent D.J."/>
            <person name="Mead D."/>
            <person name="Buti M."/>
            <person name="Cavallini A."/>
            <person name="Hytonen T."/>
            <person name="Andres J."/>
            <person name="Pham M."/>
            <person name="Weisz D."/>
            <person name="Mascagni F."/>
            <person name="Usai G."/>
            <person name="Natali L."/>
            <person name="Bassil N."/>
            <person name="Fernandez G.E."/>
            <person name="Lomsadze A."/>
            <person name="Armour M."/>
            <person name="Olukolu B."/>
            <person name="Poorten T."/>
            <person name="Britton C."/>
            <person name="Davik J."/>
            <person name="Ashrafi H."/>
            <person name="Aiden E.L."/>
            <person name="Borodovsky M."/>
            <person name="Worthington M."/>
        </authorList>
    </citation>
    <scope>NUCLEOTIDE SEQUENCE [LARGE SCALE GENOMIC DNA]</scope>
    <source>
        <strain evidence="2">PI 553951</strain>
    </source>
</reference>
<comment type="caution">
    <text evidence="2">The sequence shown here is derived from an EMBL/GenBank/DDBJ whole genome shotgun (WGS) entry which is preliminary data.</text>
</comment>
<evidence type="ECO:0000313" key="3">
    <source>
        <dbReference type="Proteomes" id="UP001457282"/>
    </source>
</evidence>
<evidence type="ECO:0000256" key="1">
    <source>
        <dbReference type="SAM" id="MobiDB-lite"/>
    </source>
</evidence>
<dbReference type="EMBL" id="JBEDUW010000245">
    <property type="protein sequence ID" value="KAK9902990.1"/>
    <property type="molecule type" value="Genomic_DNA"/>
</dbReference>
<name>A0AAW1VHU2_RUBAR</name>